<dbReference type="InterPro" id="IPR036906">
    <property type="entry name" value="ATPase_V1_fsu_sf"/>
</dbReference>
<name>H8Z0Q6_9GAMM</name>
<sequence>MSETAALGDPTLMLFLGDQALADGFRLIGFETHPDPSPEEVDKRLRELVRERARAFVIVDDDLMQADIPALQQVRREGGRIVVIAVPKLQADPQLHSDVAARLSAMFGGSQFR</sequence>
<proteinExistence type="inferred from homology"/>
<protein>
    <submittedName>
        <fullName evidence="4">Archaeal/vacuolar-type H+-ATPase subunit F</fullName>
    </submittedName>
</protein>
<dbReference type="Proteomes" id="UP000002964">
    <property type="component" value="Unassembled WGS sequence"/>
</dbReference>
<dbReference type="EMBL" id="JH603169">
    <property type="protein sequence ID" value="EIC22397.1"/>
    <property type="molecule type" value="Genomic_DNA"/>
</dbReference>
<keyword evidence="2" id="KW-0813">Transport</keyword>
<dbReference type="STRING" id="631362.Thi970DRAFT_02657"/>
<keyword evidence="5" id="KW-1185">Reference proteome</keyword>
<dbReference type="eggNOG" id="COG1436">
    <property type="taxonomic scope" value="Bacteria"/>
</dbReference>
<dbReference type="SUPFAM" id="SSF159468">
    <property type="entry name" value="AtpF-like"/>
    <property type="match status" value="1"/>
</dbReference>
<dbReference type="OrthoDB" id="8563782at2"/>
<dbReference type="RefSeq" id="WP_009149211.1">
    <property type="nucleotide sequence ID" value="NZ_CP121471.1"/>
</dbReference>
<keyword evidence="3" id="KW-0406">Ion transport</keyword>
<evidence type="ECO:0000256" key="3">
    <source>
        <dbReference type="ARBA" id="ARBA00023065"/>
    </source>
</evidence>
<evidence type="ECO:0000313" key="5">
    <source>
        <dbReference type="Proteomes" id="UP000002964"/>
    </source>
</evidence>
<organism evidence="4 5">
    <name type="scientific">Thiorhodovibrio frisius</name>
    <dbReference type="NCBI Taxonomy" id="631362"/>
    <lineage>
        <taxon>Bacteria</taxon>
        <taxon>Pseudomonadati</taxon>
        <taxon>Pseudomonadota</taxon>
        <taxon>Gammaproteobacteria</taxon>
        <taxon>Chromatiales</taxon>
        <taxon>Chromatiaceae</taxon>
        <taxon>Thiorhodovibrio</taxon>
    </lineage>
</organism>
<accession>H8Z0Q6</accession>
<dbReference type="InterPro" id="IPR008218">
    <property type="entry name" value="ATPase_V1-cplx_f_g_su"/>
</dbReference>
<reference evidence="5" key="1">
    <citation type="submission" date="2011-06" db="EMBL/GenBank/DDBJ databases">
        <authorList>
            <consortium name="US DOE Joint Genome Institute (JGI-PGF)"/>
            <person name="Lucas S."/>
            <person name="Han J."/>
            <person name="Lapidus A."/>
            <person name="Cheng J.-F."/>
            <person name="Goodwin L."/>
            <person name="Pitluck S."/>
            <person name="Peters L."/>
            <person name="Land M.L."/>
            <person name="Hauser L."/>
            <person name="Vogl K."/>
            <person name="Liu Z."/>
            <person name="Overmann J."/>
            <person name="Frigaard N.-U."/>
            <person name="Bryant D.A."/>
            <person name="Woyke T.J."/>
        </authorList>
    </citation>
    <scope>NUCLEOTIDE SEQUENCE [LARGE SCALE GENOMIC DNA]</scope>
    <source>
        <strain evidence="5">970</strain>
    </source>
</reference>
<evidence type="ECO:0000256" key="2">
    <source>
        <dbReference type="ARBA" id="ARBA00022448"/>
    </source>
</evidence>
<dbReference type="Gene3D" id="3.40.50.10580">
    <property type="entry name" value="ATPase, V1 complex, subunit F"/>
    <property type="match status" value="1"/>
</dbReference>
<evidence type="ECO:0000256" key="1">
    <source>
        <dbReference type="ARBA" id="ARBA00010148"/>
    </source>
</evidence>
<reference evidence="4 5" key="2">
    <citation type="submission" date="2011-11" db="EMBL/GenBank/DDBJ databases">
        <authorList>
            <consortium name="US DOE Joint Genome Institute"/>
            <person name="Lucas S."/>
            <person name="Han J."/>
            <person name="Lapidus A."/>
            <person name="Cheng J.-F."/>
            <person name="Goodwin L."/>
            <person name="Pitluck S."/>
            <person name="Peters L."/>
            <person name="Ovchinnikova G."/>
            <person name="Zhang X."/>
            <person name="Detter J.C."/>
            <person name="Han C."/>
            <person name="Tapia R."/>
            <person name="Land M."/>
            <person name="Hauser L."/>
            <person name="Kyrpides N."/>
            <person name="Ivanova N."/>
            <person name="Pagani I."/>
            <person name="Vogl K."/>
            <person name="Liu Z."/>
            <person name="Overmann J."/>
            <person name="Frigaard N.-U."/>
            <person name="Bryant D."/>
            <person name="Woyke T."/>
        </authorList>
    </citation>
    <scope>NUCLEOTIDE SEQUENCE [LARGE SCALE GENOMIC DNA]</scope>
    <source>
        <strain evidence="4 5">970</strain>
    </source>
</reference>
<dbReference type="Pfam" id="PF01990">
    <property type="entry name" value="ATP-synt_F"/>
    <property type="match status" value="1"/>
</dbReference>
<gene>
    <name evidence="4" type="ORF">Thi970DRAFT_02657</name>
</gene>
<dbReference type="GO" id="GO:0046961">
    <property type="term" value="F:proton-transporting ATPase activity, rotational mechanism"/>
    <property type="evidence" value="ECO:0007669"/>
    <property type="project" value="InterPro"/>
</dbReference>
<evidence type="ECO:0000313" key="4">
    <source>
        <dbReference type="EMBL" id="EIC22397.1"/>
    </source>
</evidence>
<comment type="similarity">
    <text evidence="1">Belongs to the V-ATPase F subunit family.</text>
</comment>
<dbReference type="HOGENOM" id="CLU_164115_0_0_6"/>
<dbReference type="AlphaFoldDB" id="H8Z0Q6"/>